<feature type="coiled-coil region" evidence="1">
    <location>
        <begin position="286"/>
        <end position="316"/>
    </location>
</feature>
<name>A0A5D6VXX2_9FIRM</name>
<proteinExistence type="predicted"/>
<evidence type="ECO:0000313" key="4">
    <source>
        <dbReference type="Proteomes" id="UP000323646"/>
    </source>
</evidence>
<reference evidence="3 4" key="1">
    <citation type="submission" date="2019-08" db="EMBL/GenBank/DDBJ databases">
        <title>Selenomonas sp. mPRGC5 and Selenomonas sp. mPRGC8 isolated from ruminal fluid of dairy goat (Capra hircus).</title>
        <authorList>
            <person name="Poothong S."/>
            <person name="Nuengjamnong C."/>
            <person name="Tanasupawat S."/>
        </authorList>
    </citation>
    <scope>NUCLEOTIDE SEQUENCE [LARGE SCALE GENOMIC DNA]</scope>
    <source>
        <strain evidence="4">mPRGC5</strain>
    </source>
</reference>
<dbReference type="Proteomes" id="UP000323646">
    <property type="component" value="Unassembled WGS sequence"/>
</dbReference>
<protein>
    <recommendedName>
        <fullName evidence="5">PilN domain-containing protein</fullName>
    </recommendedName>
</protein>
<evidence type="ECO:0000256" key="1">
    <source>
        <dbReference type="SAM" id="Coils"/>
    </source>
</evidence>
<dbReference type="PANTHER" id="PTHR40278:SF1">
    <property type="entry name" value="DNA UTILIZATION PROTEIN HOFN"/>
    <property type="match status" value="1"/>
</dbReference>
<keyword evidence="1" id="KW-0175">Coiled coil</keyword>
<keyword evidence="2" id="KW-0472">Membrane</keyword>
<organism evidence="3 4">
    <name type="scientific">Selenomonas ruminis</name>
    <dbReference type="NCBI Taxonomy" id="2593411"/>
    <lineage>
        <taxon>Bacteria</taxon>
        <taxon>Bacillati</taxon>
        <taxon>Bacillota</taxon>
        <taxon>Negativicutes</taxon>
        <taxon>Selenomonadales</taxon>
        <taxon>Selenomonadaceae</taxon>
        <taxon>Selenomonas</taxon>
    </lineage>
</organism>
<accession>A0A5D6VXX2</accession>
<keyword evidence="2" id="KW-0812">Transmembrane</keyword>
<dbReference type="InterPro" id="IPR052534">
    <property type="entry name" value="Extracell_DNA_Util/SecSys_Comp"/>
</dbReference>
<dbReference type="AlphaFoldDB" id="A0A5D6VXX2"/>
<feature type="transmembrane region" description="Helical" evidence="2">
    <location>
        <begin position="241"/>
        <end position="264"/>
    </location>
</feature>
<evidence type="ECO:0008006" key="5">
    <source>
        <dbReference type="Google" id="ProtNLM"/>
    </source>
</evidence>
<evidence type="ECO:0000313" key="3">
    <source>
        <dbReference type="EMBL" id="TYZ19739.1"/>
    </source>
</evidence>
<evidence type="ECO:0000256" key="2">
    <source>
        <dbReference type="SAM" id="Phobius"/>
    </source>
</evidence>
<dbReference type="RefSeq" id="WP_149172406.1">
    <property type="nucleotide sequence ID" value="NZ_VTOY01000020.1"/>
</dbReference>
<dbReference type="EMBL" id="VTOY01000020">
    <property type="protein sequence ID" value="TYZ19739.1"/>
    <property type="molecule type" value="Genomic_DNA"/>
</dbReference>
<dbReference type="PANTHER" id="PTHR40278">
    <property type="entry name" value="DNA UTILIZATION PROTEIN HOFN"/>
    <property type="match status" value="1"/>
</dbReference>
<comment type="caution">
    <text evidence="3">The sequence shown here is derived from an EMBL/GenBank/DDBJ whole genome shotgun (WGS) entry which is preliminary data.</text>
</comment>
<keyword evidence="2" id="KW-1133">Transmembrane helix</keyword>
<gene>
    <name evidence="3" type="ORF">FZ040_13060</name>
</gene>
<dbReference type="OrthoDB" id="1664244at2"/>
<keyword evidence="4" id="KW-1185">Reference proteome</keyword>
<dbReference type="InterPro" id="IPR007813">
    <property type="entry name" value="PilN"/>
</dbReference>
<dbReference type="Pfam" id="PF05137">
    <property type="entry name" value="PilN"/>
    <property type="match status" value="1"/>
</dbReference>
<sequence>MFGWAGCLKQRLQLKWRDVLGAEIRADGSVCLVELREENGWQVGRRILLPPAAEGKDNAWQARRIAARLEEEGLQEIPLVLLADKKEVKDYLLSVPPGLKGGEQREAAYWELDARLGEMGLDMDDYAVVMCPLAQSTSLWGGVVRRDYLLAWQEAFGQAGVILADIWVAPTAAGGGSVLAGDMGTIKIQGMEIACEQLPEQLPLTEMKGALCAAVSFLQSASGAGTGGGGLVKRTAMQDRWNWPLISAFVVGLVAFLTCAVIGWDSWMLYAARHENWSAQQEMVHMASAQNKMKLLERMREETAGKEKRLQELSAKNISWYSVLVHLGSRTVEGVWLDRLEFEGRDKLRLAGRAASYEAVAGFLQAFEEDKDFFPQGPVLESSGDAEKQSPAQDGTIVFQMSIAL</sequence>